<protein>
    <submittedName>
        <fullName evidence="2">FERM domain-containing protein</fullName>
    </submittedName>
</protein>
<evidence type="ECO:0000313" key="2">
    <source>
        <dbReference type="WBParaSite" id="Hba_01078"/>
    </source>
</evidence>
<dbReference type="WBParaSite" id="Hba_01078">
    <property type="protein sequence ID" value="Hba_01078"/>
    <property type="gene ID" value="Hba_01078"/>
</dbReference>
<sequence>MGEYLVRPAGHSRDPELRIKDKADLVEGIYFLYLYLRKKQRLAVGEGGNIHIAQMNAAERALIECTDLFPTFGNKEKVFFLFRRVSARHYGPAPLITPSRSSLPSLLSGLQGSGPPAYGVPLTVLYPLPRSEPFSSIRAGVWYLRRCL</sequence>
<dbReference type="AlphaFoldDB" id="A0A1I7W8X2"/>
<accession>A0A1I7W8X2</accession>
<dbReference type="SUPFAM" id="SSF54768">
    <property type="entry name" value="dsRNA-binding domain-like"/>
    <property type="match status" value="1"/>
</dbReference>
<evidence type="ECO:0000313" key="1">
    <source>
        <dbReference type="Proteomes" id="UP000095283"/>
    </source>
</evidence>
<organism evidence="1 2">
    <name type="scientific">Heterorhabditis bacteriophora</name>
    <name type="common">Entomopathogenic nematode worm</name>
    <dbReference type="NCBI Taxonomy" id="37862"/>
    <lineage>
        <taxon>Eukaryota</taxon>
        <taxon>Metazoa</taxon>
        <taxon>Ecdysozoa</taxon>
        <taxon>Nematoda</taxon>
        <taxon>Chromadorea</taxon>
        <taxon>Rhabditida</taxon>
        <taxon>Rhabditina</taxon>
        <taxon>Rhabditomorpha</taxon>
        <taxon>Strongyloidea</taxon>
        <taxon>Heterorhabditidae</taxon>
        <taxon>Heterorhabditis</taxon>
    </lineage>
</organism>
<proteinExistence type="predicted"/>
<name>A0A1I7W8X2_HETBA</name>
<reference evidence="2" key="1">
    <citation type="submission" date="2016-11" db="UniProtKB">
        <authorList>
            <consortium name="WormBaseParasite"/>
        </authorList>
    </citation>
    <scope>IDENTIFICATION</scope>
</reference>
<dbReference type="Proteomes" id="UP000095283">
    <property type="component" value="Unplaced"/>
</dbReference>
<keyword evidence="1" id="KW-1185">Reference proteome</keyword>